<evidence type="ECO:0000256" key="2">
    <source>
        <dbReference type="ARBA" id="ARBA00023125"/>
    </source>
</evidence>
<evidence type="ECO:0000313" key="7">
    <source>
        <dbReference type="Proteomes" id="UP000032120"/>
    </source>
</evidence>
<dbReference type="InterPro" id="IPR014757">
    <property type="entry name" value="Tscrpt_reg_IclR_C"/>
</dbReference>
<evidence type="ECO:0000259" key="4">
    <source>
        <dbReference type="PROSITE" id="PS51077"/>
    </source>
</evidence>
<dbReference type="InterPro" id="IPR029016">
    <property type="entry name" value="GAF-like_dom_sf"/>
</dbReference>
<keyword evidence="2" id="KW-0238">DNA-binding</keyword>
<dbReference type="EMBL" id="JXSQ01000004">
    <property type="protein sequence ID" value="KIP53190.1"/>
    <property type="molecule type" value="Genomic_DNA"/>
</dbReference>
<protein>
    <submittedName>
        <fullName evidence="6">IclR family transcriptional regulator</fullName>
    </submittedName>
</protein>
<dbReference type="Pfam" id="PF01614">
    <property type="entry name" value="IclR_C"/>
    <property type="match status" value="1"/>
</dbReference>
<feature type="domain" description="IclR-ED" evidence="5">
    <location>
        <begin position="64"/>
        <end position="234"/>
    </location>
</feature>
<dbReference type="Proteomes" id="UP000032120">
    <property type="component" value="Unassembled WGS sequence"/>
</dbReference>
<dbReference type="PANTHER" id="PTHR30136">
    <property type="entry name" value="HELIX-TURN-HELIX TRANSCRIPTIONAL REGULATOR, ICLR FAMILY"/>
    <property type="match status" value="1"/>
</dbReference>
<comment type="caution">
    <text evidence="6">The sequence shown here is derived from an EMBL/GenBank/DDBJ whole genome shotgun (WGS) entry which is preliminary data.</text>
</comment>
<dbReference type="SUPFAM" id="SSF46785">
    <property type="entry name" value="Winged helix' DNA-binding domain"/>
    <property type="match status" value="1"/>
</dbReference>
<evidence type="ECO:0000256" key="3">
    <source>
        <dbReference type="ARBA" id="ARBA00023163"/>
    </source>
</evidence>
<proteinExistence type="predicted"/>
<dbReference type="GO" id="GO:0003700">
    <property type="term" value="F:DNA-binding transcription factor activity"/>
    <property type="evidence" value="ECO:0007669"/>
    <property type="project" value="TreeGrafter"/>
</dbReference>
<reference evidence="6 7" key="1">
    <citation type="submission" date="2015-01" db="EMBL/GenBank/DDBJ databases">
        <title>Draft genome sequence of Leucobacter komagatae strain VKM ST2845.</title>
        <authorList>
            <person name="Karlyshev A.V."/>
            <person name="Kudryashova E.B."/>
        </authorList>
    </citation>
    <scope>NUCLEOTIDE SEQUENCE [LARGE SCALE GENOMIC DNA]</scope>
    <source>
        <strain evidence="6 7">VKM ST2845</strain>
    </source>
</reference>
<dbReference type="Gene3D" id="1.10.10.10">
    <property type="entry name" value="Winged helix-like DNA-binding domain superfamily/Winged helix DNA-binding domain"/>
    <property type="match status" value="1"/>
</dbReference>
<dbReference type="Pfam" id="PF09339">
    <property type="entry name" value="HTH_IclR"/>
    <property type="match status" value="1"/>
</dbReference>
<dbReference type="PROSITE" id="PS51077">
    <property type="entry name" value="HTH_ICLR"/>
    <property type="match status" value="1"/>
</dbReference>
<dbReference type="Gene3D" id="3.30.450.40">
    <property type="match status" value="1"/>
</dbReference>
<sequence>MATTPTAGSQTLSRGLRALEVLAEARAPLSITDLSEALGIHRSNTYRLLRTLEEHRFAIRDDAGLIRLGPRIASLAHGVAPQLTTAAAPALTELAHDLGMTAFLTVLDAGDVVTLASVEPGNVDASIARNPGVRHPLDRGAPGHAIESVLSPAERSAASGTVAPSAAAVAASTLGYALSESEVIDGVTSLAVPLRIPGEPPAAIAVVHFRVPDALSEVSARLQRAAREVLANYS</sequence>
<keyword evidence="1" id="KW-0805">Transcription regulation</keyword>
<dbReference type="InterPro" id="IPR036390">
    <property type="entry name" value="WH_DNA-bd_sf"/>
</dbReference>
<dbReference type="InterPro" id="IPR036388">
    <property type="entry name" value="WH-like_DNA-bd_sf"/>
</dbReference>
<dbReference type="AlphaFoldDB" id="A0A0D0H7L1"/>
<keyword evidence="7" id="KW-1185">Reference proteome</keyword>
<dbReference type="RefSeq" id="WP_042543348.1">
    <property type="nucleotide sequence ID" value="NZ_JXSQ01000004.1"/>
</dbReference>
<dbReference type="InterPro" id="IPR050707">
    <property type="entry name" value="HTH_MetabolicPath_Reg"/>
</dbReference>
<dbReference type="GO" id="GO:0003677">
    <property type="term" value="F:DNA binding"/>
    <property type="evidence" value="ECO:0007669"/>
    <property type="project" value="UniProtKB-KW"/>
</dbReference>
<organism evidence="6 7">
    <name type="scientific">Leucobacter komagatae</name>
    <dbReference type="NCBI Taxonomy" id="55969"/>
    <lineage>
        <taxon>Bacteria</taxon>
        <taxon>Bacillati</taxon>
        <taxon>Actinomycetota</taxon>
        <taxon>Actinomycetes</taxon>
        <taxon>Micrococcales</taxon>
        <taxon>Microbacteriaceae</taxon>
        <taxon>Leucobacter</taxon>
    </lineage>
</organism>
<keyword evidence="3" id="KW-0804">Transcription</keyword>
<dbReference type="SMART" id="SM00346">
    <property type="entry name" value="HTH_ICLR"/>
    <property type="match status" value="1"/>
</dbReference>
<evidence type="ECO:0000259" key="5">
    <source>
        <dbReference type="PROSITE" id="PS51078"/>
    </source>
</evidence>
<dbReference type="InterPro" id="IPR005471">
    <property type="entry name" value="Tscrpt_reg_IclR_N"/>
</dbReference>
<evidence type="ECO:0000256" key="1">
    <source>
        <dbReference type="ARBA" id="ARBA00023015"/>
    </source>
</evidence>
<name>A0A0D0H7L1_9MICO</name>
<dbReference type="SUPFAM" id="SSF55781">
    <property type="entry name" value="GAF domain-like"/>
    <property type="match status" value="1"/>
</dbReference>
<evidence type="ECO:0000313" key="6">
    <source>
        <dbReference type="EMBL" id="KIP53190.1"/>
    </source>
</evidence>
<dbReference type="GO" id="GO:0045892">
    <property type="term" value="P:negative regulation of DNA-templated transcription"/>
    <property type="evidence" value="ECO:0007669"/>
    <property type="project" value="TreeGrafter"/>
</dbReference>
<dbReference type="PANTHER" id="PTHR30136:SF24">
    <property type="entry name" value="HTH-TYPE TRANSCRIPTIONAL REPRESSOR ALLR"/>
    <property type="match status" value="1"/>
</dbReference>
<dbReference type="PROSITE" id="PS51078">
    <property type="entry name" value="ICLR_ED"/>
    <property type="match status" value="1"/>
</dbReference>
<gene>
    <name evidence="6" type="ORF">SD72_05120</name>
</gene>
<feature type="domain" description="HTH iclR-type" evidence="4">
    <location>
        <begin position="9"/>
        <end position="70"/>
    </location>
</feature>
<accession>A0A0D0H7L1</accession>